<protein>
    <submittedName>
        <fullName evidence="2">Uncharacterized protein</fullName>
    </submittedName>
</protein>
<reference evidence="2 3" key="1">
    <citation type="submission" date="2021-06" db="EMBL/GenBank/DDBJ databases">
        <authorList>
            <person name="Palmer J.M."/>
        </authorList>
    </citation>
    <scope>NUCLEOTIDE SEQUENCE [LARGE SCALE GENOMIC DNA]</scope>
    <source>
        <strain evidence="2 3">XC_2019</strain>
        <tissue evidence="2">Muscle</tissue>
    </source>
</reference>
<feature type="region of interest" description="Disordered" evidence="1">
    <location>
        <begin position="80"/>
        <end position="119"/>
    </location>
</feature>
<evidence type="ECO:0000313" key="3">
    <source>
        <dbReference type="Proteomes" id="UP001434883"/>
    </source>
</evidence>
<feature type="non-terminal residue" evidence="2">
    <location>
        <position position="1"/>
    </location>
</feature>
<comment type="caution">
    <text evidence="2">The sequence shown here is derived from an EMBL/GenBank/DDBJ whole genome shotgun (WGS) entry which is preliminary data.</text>
</comment>
<gene>
    <name evidence="2" type="ORF">XENOCAPTIV_023263</name>
</gene>
<name>A0ABV0RD90_9TELE</name>
<proteinExistence type="predicted"/>
<organism evidence="2 3">
    <name type="scientific">Xenoophorus captivus</name>
    <dbReference type="NCBI Taxonomy" id="1517983"/>
    <lineage>
        <taxon>Eukaryota</taxon>
        <taxon>Metazoa</taxon>
        <taxon>Chordata</taxon>
        <taxon>Craniata</taxon>
        <taxon>Vertebrata</taxon>
        <taxon>Euteleostomi</taxon>
        <taxon>Actinopterygii</taxon>
        <taxon>Neopterygii</taxon>
        <taxon>Teleostei</taxon>
        <taxon>Neoteleostei</taxon>
        <taxon>Acanthomorphata</taxon>
        <taxon>Ovalentaria</taxon>
        <taxon>Atherinomorphae</taxon>
        <taxon>Cyprinodontiformes</taxon>
        <taxon>Goodeidae</taxon>
        <taxon>Xenoophorus</taxon>
    </lineage>
</organism>
<evidence type="ECO:0000256" key="1">
    <source>
        <dbReference type="SAM" id="MobiDB-lite"/>
    </source>
</evidence>
<keyword evidence="3" id="KW-1185">Reference proteome</keyword>
<evidence type="ECO:0000313" key="2">
    <source>
        <dbReference type="EMBL" id="MEQ2206109.1"/>
    </source>
</evidence>
<dbReference type="Proteomes" id="UP001434883">
    <property type="component" value="Unassembled WGS sequence"/>
</dbReference>
<dbReference type="EMBL" id="JAHRIN010042538">
    <property type="protein sequence ID" value="MEQ2206109.1"/>
    <property type="molecule type" value="Genomic_DNA"/>
</dbReference>
<accession>A0ABV0RD90</accession>
<sequence>RDYHIPAVWADRLEDKVELKVKATVREWANILMMPSYHTLATYQPLTNKFRTAYVGVVHDVMLRRLKKAAYKCAQEIERQVDELSTEEEEEPSLPQAPHSTRKPIGRMPEQLTASSPETDVFHEYKKIKTLVV</sequence>